<sequence length="65" mass="7125">MSDKAYVGGEAWFGTTEQVTINADSGRFGYSISKATGVTPEQWEAASKYWSNLGYDVKSIPRGEK</sequence>
<dbReference type="AlphaFoldDB" id="A0A8B0SGG5"/>
<proteinExistence type="predicted"/>
<evidence type="ECO:0000313" key="1">
    <source>
        <dbReference type="EMBL" id="QTX11203.1"/>
    </source>
</evidence>
<protein>
    <submittedName>
        <fullName evidence="1">Uncharacterized protein</fullName>
    </submittedName>
</protein>
<accession>A0A8B0SGG5</accession>
<dbReference type="EMBL" id="CP072748">
    <property type="protein sequence ID" value="QTX11203.1"/>
    <property type="molecule type" value="Genomic_DNA"/>
</dbReference>
<organism evidence="1">
    <name type="scientific">Thiothrix fructosivorans</name>
    <dbReference type="NCBI Taxonomy" id="111770"/>
    <lineage>
        <taxon>Bacteria</taxon>
        <taxon>Pseudomonadati</taxon>
        <taxon>Pseudomonadota</taxon>
        <taxon>Gammaproteobacteria</taxon>
        <taxon>Thiotrichales</taxon>
        <taxon>Thiotrichaceae</taxon>
        <taxon>Thiothrix</taxon>
    </lineage>
</organism>
<dbReference type="RefSeq" id="WP_207251062.1">
    <property type="nucleotide sequence ID" value="NZ_JAFMPM010000006.1"/>
</dbReference>
<gene>
    <name evidence="1" type="ORF">J1836_002205</name>
</gene>
<name>A0A8B0SGG5_9GAMM</name>
<reference evidence="1" key="1">
    <citation type="submission" date="2021-04" db="EMBL/GenBank/DDBJ databases">
        <title>Complete Genome and methylome analysis of Thiothrix fructosivorans ATCC 49748.</title>
        <authorList>
            <person name="Fomenkov A."/>
            <person name="Sun L."/>
            <person name="Vincze T."/>
            <person name="Grabovich M.Y."/>
            <person name="Roberts R.J."/>
        </authorList>
    </citation>
    <scope>NUCLEOTIDE SEQUENCE</scope>
    <source>
        <strain evidence="1">ATCC 49748</strain>
    </source>
</reference>